<name>A0A183CNP7_GLOPA</name>
<evidence type="ECO:0000313" key="1">
    <source>
        <dbReference type="Proteomes" id="UP000050741"/>
    </source>
</evidence>
<dbReference type="Proteomes" id="UP000050741">
    <property type="component" value="Unassembled WGS sequence"/>
</dbReference>
<reference evidence="1" key="2">
    <citation type="submission" date="2014-05" db="EMBL/GenBank/DDBJ databases">
        <title>The genome and life-stage specific transcriptomes of Globodera pallida elucidate key aspects of plant parasitism by a cyst nematode.</title>
        <authorList>
            <person name="Cotton J.A."/>
            <person name="Lilley C.J."/>
            <person name="Jones L.M."/>
            <person name="Kikuchi T."/>
            <person name="Reid A.J."/>
            <person name="Thorpe P."/>
            <person name="Tsai I.J."/>
            <person name="Beasley H."/>
            <person name="Blok V."/>
            <person name="Cock P.J.A."/>
            <person name="Van den Akker S.E."/>
            <person name="Holroyd N."/>
            <person name="Hunt M."/>
            <person name="Mantelin S."/>
            <person name="Naghra H."/>
            <person name="Pain A."/>
            <person name="Palomares-Rius J.E."/>
            <person name="Zarowiecki M."/>
            <person name="Berriman M."/>
            <person name="Jones J.T."/>
            <person name="Urwin P.E."/>
        </authorList>
    </citation>
    <scope>NUCLEOTIDE SEQUENCE [LARGE SCALE GENOMIC DNA]</scope>
    <source>
        <strain evidence="1">Lindley</strain>
    </source>
</reference>
<proteinExistence type="predicted"/>
<dbReference type="AlphaFoldDB" id="A0A183CNP7"/>
<accession>A0A183CNP7</accession>
<reference evidence="1" key="1">
    <citation type="submission" date="2013-12" db="EMBL/GenBank/DDBJ databases">
        <authorList>
            <person name="Aslett M."/>
        </authorList>
    </citation>
    <scope>NUCLEOTIDE SEQUENCE [LARGE SCALE GENOMIC DNA]</scope>
    <source>
        <strain evidence="1">Lindley</strain>
    </source>
</reference>
<dbReference type="WBParaSite" id="GPLIN_001450400">
    <property type="protein sequence ID" value="GPLIN_001450400"/>
    <property type="gene ID" value="GPLIN_001450400"/>
</dbReference>
<keyword evidence="1" id="KW-1185">Reference proteome</keyword>
<protein>
    <submittedName>
        <fullName evidence="2">FBA_2 domain-containing protein</fullName>
    </submittedName>
</protein>
<evidence type="ECO:0000313" key="2">
    <source>
        <dbReference type="WBParaSite" id="GPLIN_001450400"/>
    </source>
</evidence>
<organism evidence="1 2">
    <name type="scientific">Globodera pallida</name>
    <name type="common">Potato cyst nematode worm</name>
    <name type="synonym">Heterodera pallida</name>
    <dbReference type="NCBI Taxonomy" id="36090"/>
    <lineage>
        <taxon>Eukaryota</taxon>
        <taxon>Metazoa</taxon>
        <taxon>Ecdysozoa</taxon>
        <taxon>Nematoda</taxon>
        <taxon>Chromadorea</taxon>
        <taxon>Rhabditida</taxon>
        <taxon>Tylenchina</taxon>
        <taxon>Tylenchomorpha</taxon>
        <taxon>Tylenchoidea</taxon>
        <taxon>Heteroderidae</taxon>
        <taxon>Heteroderinae</taxon>
        <taxon>Globodera</taxon>
    </lineage>
</organism>
<sequence>EDKKSLNVITRHILPHFKNIIAMRFNGLEELQSHSSPTVLLDCSNLRSIYCGCFNFKAQEEFAVFEWLHSPRGDGRPKVLHCSFDDRMVVGKLKEKFLNAVTSVSYIIEYFLYFGTWNEQVVGPFELENERTRERLTFKHIFRYTWWVLRAPIARDEKQWTEWEMEARSVNEKREKEISFVLWS</sequence>
<reference evidence="2" key="3">
    <citation type="submission" date="2016-06" db="UniProtKB">
        <authorList>
            <consortium name="WormBaseParasite"/>
        </authorList>
    </citation>
    <scope>IDENTIFICATION</scope>
</reference>